<evidence type="ECO:0000313" key="4">
    <source>
        <dbReference type="Proteomes" id="UP000622797"/>
    </source>
</evidence>
<dbReference type="EC" id="4.3.2.7" evidence="1"/>
<dbReference type="AlphaFoldDB" id="A0A8H4SYN5"/>
<evidence type="ECO:0000313" key="3">
    <source>
        <dbReference type="EMBL" id="KAF4948070.1"/>
    </source>
</evidence>
<dbReference type="InterPro" id="IPR013024">
    <property type="entry name" value="GGCT-like"/>
</dbReference>
<dbReference type="GO" id="GO:0061928">
    <property type="term" value="F:glutathione specific gamma-glutamylcyclotransferase activity"/>
    <property type="evidence" value="ECO:0007669"/>
    <property type="project" value="UniProtKB-EC"/>
</dbReference>
<dbReference type="GO" id="GO:0005737">
    <property type="term" value="C:cytoplasm"/>
    <property type="evidence" value="ECO:0007669"/>
    <property type="project" value="TreeGrafter"/>
</dbReference>
<gene>
    <name evidence="3" type="ORF">FSARC_13835</name>
</gene>
<protein>
    <recommendedName>
        <fullName evidence="1">glutathione-specific gamma-glutamylcyclotransferase</fullName>
        <ecNumber evidence="1">4.3.2.7</ecNumber>
    </recommendedName>
</protein>
<dbReference type="Proteomes" id="UP000622797">
    <property type="component" value="Unassembled WGS sequence"/>
</dbReference>
<accession>A0A8H4SYN5</accession>
<comment type="caution">
    <text evidence="3">The sequence shown here is derived from an EMBL/GenBank/DDBJ whole genome shotgun (WGS) entry which is preliminary data.</text>
</comment>
<name>A0A8H4SYN5_9HYPO</name>
<evidence type="ECO:0000256" key="1">
    <source>
        <dbReference type="ARBA" id="ARBA00012344"/>
    </source>
</evidence>
<organism evidence="3 4">
    <name type="scientific">Fusarium sarcochroum</name>
    <dbReference type="NCBI Taxonomy" id="1208366"/>
    <lineage>
        <taxon>Eukaryota</taxon>
        <taxon>Fungi</taxon>
        <taxon>Dikarya</taxon>
        <taxon>Ascomycota</taxon>
        <taxon>Pezizomycotina</taxon>
        <taxon>Sordariomycetes</taxon>
        <taxon>Hypocreomycetidae</taxon>
        <taxon>Hypocreales</taxon>
        <taxon>Nectriaceae</taxon>
        <taxon>Fusarium</taxon>
        <taxon>Fusarium lateritium species complex</taxon>
    </lineage>
</organism>
<sequence>MYADSGSKHRGTADAPGRVATLIEKTHWESLTKDDGSAPELVWGVAYRISSDRASEVKDSLDIREGNGYTIHHVLFQPADGSPPIKTLVYIGTPDNPHFKGPEEPGKLAGHIWRSHGPSGSNTDYLLQLEVALEDLAPGSGDDHVSDLARRIRLLECQMKT</sequence>
<dbReference type="Gene3D" id="3.10.490.10">
    <property type="entry name" value="Gamma-glutamyl cyclotransferase-like"/>
    <property type="match status" value="1"/>
</dbReference>
<reference evidence="3" key="1">
    <citation type="journal article" date="2020" name="BMC Genomics">
        <title>Correction to: Identification and distribution of gene clusters required for synthesis of sphingolipid metabolism inhibitors in diverse species of the filamentous fungus Fusarium.</title>
        <authorList>
            <person name="Kim H.S."/>
            <person name="Lohmar J.M."/>
            <person name="Busman M."/>
            <person name="Brown D.W."/>
            <person name="Naumann T.A."/>
            <person name="Divon H.H."/>
            <person name="Lysoe E."/>
            <person name="Uhlig S."/>
            <person name="Proctor R.H."/>
        </authorList>
    </citation>
    <scope>NUCLEOTIDE SEQUENCE</scope>
    <source>
        <strain evidence="3">NRRL 20472</strain>
    </source>
</reference>
<dbReference type="CDD" id="cd06661">
    <property type="entry name" value="GGCT_like"/>
    <property type="match status" value="1"/>
</dbReference>
<dbReference type="GO" id="GO:0006751">
    <property type="term" value="P:glutathione catabolic process"/>
    <property type="evidence" value="ECO:0007669"/>
    <property type="project" value="InterPro"/>
</dbReference>
<dbReference type="PANTHER" id="PTHR12192:SF2">
    <property type="entry name" value="GLUTATHIONE-SPECIFIC GAMMA-GLUTAMYLCYCLOTRANSFERASE 2"/>
    <property type="match status" value="1"/>
</dbReference>
<proteinExistence type="predicted"/>
<dbReference type="OrthoDB" id="1933483at2759"/>
<keyword evidence="2" id="KW-0456">Lyase</keyword>
<reference evidence="3" key="2">
    <citation type="submission" date="2020-05" db="EMBL/GenBank/DDBJ databases">
        <authorList>
            <person name="Kim H.-S."/>
            <person name="Proctor R.H."/>
            <person name="Brown D.W."/>
        </authorList>
    </citation>
    <scope>NUCLEOTIDE SEQUENCE</scope>
    <source>
        <strain evidence="3">NRRL 20472</strain>
    </source>
</reference>
<dbReference type="InterPro" id="IPR006840">
    <property type="entry name" value="ChaC"/>
</dbReference>
<evidence type="ECO:0000256" key="2">
    <source>
        <dbReference type="ARBA" id="ARBA00023239"/>
    </source>
</evidence>
<dbReference type="EMBL" id="JABEXW010001067">
    <property type="protein sequence ID" value="KAF4948070.1"/>
    <property type="molecule type" value="Genomic_DNA"/>
</dbReference>
<dbReference type="Pfam" id="PF04752">
    <property type="entry name" value="ChaC"/>
    <property type="match status" value="1"/>
</dbReference>
<keyword evidence="4" id="KW-1185">Reference proteome</keyword>
<dbReference type="PANTHER" id="PTHR12192">
    <property type="entry name" value="CATION TRANSPORT PROTEIN CHAC-RELATED"/>
    <property type="match status" value="1"/>
</dbReference>